<protein>
    <submittedName>
        <fullName evidence="1">TIGR04255 family protein</fullName>
    </submittedName>
</protein>
<reference evidence="1" key="1">
    <citation type="submission" date="2024-07" db="EMBL/GenBank/DDBJ databases">
        <authorList>
            <person name="Yu S.T."/>
        </authorList>
    </citation>
    <scope>NUCLEOTIDE SEQUENCE</scope>
    <source>
        <strain evidence="1">R17</strain>
    </source>
</reference>
<gene>
    <name evidence="1" type="ORF">AB5J48_17575</name>
</gene>
<proteinExistence type="predicted"/>
<dbReference type="InterPro" id="IPR026349">
    <property type="entry name" value="CHP04255"/>
</dbReference>
<dbReference type="NCBIfam" id="TIGR04255">
    <property type="entry name" value="sporadTIGR04255"/>
    <property type="match status" value="1"/>
</dbReference>
<dbReference type="RefSeq" id="WP_369151453.1">
    <property type="nucleotide sequence ID" value="NZ_CP163433.1"/>
</dbReference>
<evidence type="ECO:0000313" key="1">
    <source>
        <dbReference type="EMBL" id="XDQ19833.1"/>
    </source>
</evidence>
<organism evidence="1">
    <name type="scientific">Streptomyces sp. R17</name>
    <dbReference type="NCBI Taxonomy" id="3238626"/>
    <lineage>
        <taxon>Bacteria</taxon>
        <taxon>Bacillati</taxon>
        <taxon>Actinomycetota</taxon>
        <taxon>Actinomycetes</taxon>
        <taxon>Kitasatosporales</taxon>
        <taxon>Streptomycetaceae</taxon>
        <taxon>Streptomyces</taxon>
    </lineage>
</organism>
<dbReference type="AlphaFoldDB" id="A0AB39NQR3"/>
<name>A0AB39NQR3_9ACTN</name>
<sequence length="264" mass="29639">MAEQLRFERPPVHAVSLALLFDTLPKLQTLDLAQLRVDWREDYPILRESTPMPAWQASEQDDVEFVRSGLSWPMALCSLTTEAGDREVRFQQDRFVLKWNLSDGENPYPGYQALKAELLAKFDQFSKLSQSVSGVLPRVKRADVTYTNKIPGVSAHQAMAGVLTGWKSESSFPFRVPDYCGFRVHYDESELDPRVAVLIGVDSAVTEPSDGEFTEGASLIIDAESQVDTEDDFTDRMDRAHEVVAGAFLEVTSDGMRSQWGEIK</sequence>
<dbReference type="EMBL" id="CP163433">
    <property type="protein sequence ID" value="XDQ19833.1"/>
    <property type="molecule type" value="Genomic_DNA"/>
</dbReference>
<accession>A0AB39NQR3</accession>